<sequence length="67" mass="6989">MDAPVARVPLAGTCCPTEPDATIPSTPGAARAPVPWTPAHASLRAGSAPPLRLESRRPRARVCIGHR</sequence>
<reference evidence="1" key="1">
    <citation type="submission" date="2023-03" db="EMBL/GenBank/DDBJ databases">
        <title>Massive genome expansion in bonnet fungi (Mycena s.s.) driven by repeated elements and novel gene families across ecological guilds.</title>
        <authorList>
            <consortium name="Lawrence Berkeley National Laboratory"/>
            <person name="Harder C.B."/>
            <person name="Miyauchi S."/>
            <person name="Viragh M."/>
            <person name="Kuo A."/>
            <person name="Thoen E."/>
            <person name="Andreopoulos B."/>
            <person name="Lu D."/>
            <person name="Skrede I."/>
            <person name="Drula E."/>
            <person name="Henrissat B."/>
            <person name="Morin E."/>
            <person name="Kohler A."/>
            <person name="Barry K."/>
            <person name="LaButti K."/>
            <person name="Morin E."/>
            <person name="Salamov A."/>
            <person name="Lipzen A."/>
            <person name="Mereny Z."/>
            <person name="Hegedus B."/>
            <person name="Baldrian P."/>
            <person name="Stursova M."/>
            <person name="Weitz H."/>
            <person name="Taylor A."/>
            <person name="Grigoriev I.V."/>
            <person name="Nagy L.G."/>
            <person name="Martin F."/>
            <person name="Kauserud H."/>
        </authorList>
    </citation>
    <scope>NUCLEOTIDE SEQUENCE</scope>
    <source>
        <strain evidence="1">CBHHK067</strain>
    </source>
</reference>
<evidence type="ECO:0000313" key="2">
    <source>
        <dbReference type="Proteomes" id="UP001221757"/>
    </source>
</evidence>
<accession>A0AAD7BV78</accession>
<organism evidence="1 2">
    <name type="scientific">Mycena rosella</name>
    <name type="common">Pink bonnet</name>
    <name type="synonym">Agaricus rosellus</name>
    <dbReference type="NCBI Taxonomy" id="1033263"/>
    <lineage>
        <taxon>Eukaryota</taxon>
        <taxon>Fungi</taxon>
        <taxon>Dikarya</taxon>
        <taxon>Basidiomycota</taxon>
        <taxon>Agaricomycotina</taxon>
        <taxon>Agaricomycetes</taxon>
        <taxon>Agaricomycetidae</taxon>
        <taxon>Agaricales</taxon>
        <taxon>Marasmiineae</taxon>
        <taxon>Mycenaceae</taxon>
        <taxon>Mycena</taxon>
    </lineage>
</organism>
<keyword evidence="2" id="KW-1185">Reference proteome</keyword>
<protein>
    <submittedName>
        <fullName evidence="1">Uncharacterized protein</fullName>
    </submittedName>
</protein>
<dbReference type="EMBL" id="JARKIE010000511">
    <property type="protein sequence ID" value="KAJ7631527.1"/>
    <property type="molecule type" value="Genomic_DNA"/>
</dbReference>
<evidence type="ECO:0000313" key="1">
    <source>
        <dbReference type="EMBL" id="KAJ7631527.1"/>
    </source>
</evidence>
<comment type="caution">
    <text evidence="1">The sequence shown here is derived from an EMBL/GenBank/DDBJ whole genome shotgun (WGS) entry which is preliminary data.</text>
</comment>
<proteinExistence type="predicted"/>
<name>A0AAD7BV78_MYCRO</name>
<gene>
    <name evidence="1" type="ORF">B0H17DRAFT_1108746</name>
</gene>
<dbReference type="Proteomes" id="UP001221757">
    <property type="component" value="Unassembled WGS sequence"/>
</dbReference>
<dbReference type="AlphaFoldDB" id="A0AAD7BV78"/>